<evidence type="ECO:0000313" key="2">
    <source>
        <dbReference type="Proteomes" id="UP000436088"/>
    </source>
</evidence>
<organism evidence="1 2">
    <name type="scientific">Hibiscus syriacus</name>
    <name type="common">Rose of Sharon</name>
    <dbReference type="NCBI Taxonomy" id="106335"/>
    <lineage>
        <taxon>Eukaryota</taxon>
        <taxon>Viridiplantae</taxon>
        <taxon>Streptophyta</taxon>
        <taxon>Embryophyta</taxon>
        <taxon>Tracheophyta</taxon>
        <taxon>Spermatophyta</taxon>
        <taxon>Magnoliopsida</taxon>
        <taxon>eudicotyledons</taxon>
        <taxon>Gunneridae</taxon>
        <taxon>Pentapetalae</taxon>
        <taxon>rosids</taxon>
        <taxon>malvids</taxon>
        <taxon>Malvales</taxon>
        <taxon>Malvaceae</taxon>
        <taxon>Malvoideae</taxon>
        <taxon>Hibiscus</taxon>
    </lineage>
</organism>
<sequence>MNRHALPFQSAVFSCSSDMIPVGGYFAPLPMFLPWNSSDFTLYPALIQPGNSSGSSFLLDSVAGLKDDTGLAAEWSVDEQYIYWRMTLKKKAAEA</sequence>
<comment type="caution">
    <text evidence="1">The sequence shown here is derived from an EMBL/GenBank/DDBJ whole genome shotgun (WGS) entry which is preliminary data.</text>
</comment>
<evidence type="ECO:0000313" key="1">
    <source>
        <dbReference type="EMBL" id="KAE8654713.1"/>
    </source>
</evidence>
<proteinExistence type="predicted"/>
<protein>
    <submittedName>
        <fullName evidence="1">ZZ-type zinc finger-containing protein 3</fullName>
    </submittedName>
</protein>
<keyword evidence="2" id="KW-1185">Reference proteome</keyword>
<dbReference type="EMBL" id="VEPZ02001786">
    <property type="protein sequence ID" value="KAE8654713.1"/>
    <property type="molecule type" value="Genomic_DNA"/>
</dbReference>
<gene>
    <name evidence="1" type="ORF">F3Y22_tig00117047pilonHSYRG00057</name>
</gene>
<accession>A0A6A2W9S2</accession>
<dbReference type="PROSITE" id="PS51257">
    <property type="entry name" value="PROKAR_LIPOPROTEIN"/>
    <property type="match status" value="1"/>
</dbReference>
<dbReference type="AlphaFoldDB" id="A0A6A2W9S2"/>
<dbReference type="Proteomes" id="UP000436088">
    <property type="component" value="Unassembled WGS sequence"/>
</dbReference>
<reference evidence="1" key="1">
    <citation type="submission" date="2019-09" db="EMBL/GenBank/DDBJ databases">
        <title>Draft genome information of white flower Hibiscus syriacus.</title>
        <authorList>
            <person name="Kim Y.-M."/>
        </authorList>
    </citation>
    <scope>NUCLEOTIDE SEQUENCE [LARGE SCALE GENOMIC DNA]</scope>
    <source>
        <strain evidence="1">YM2019G1</strain>
    </source>
</reference>
<name>A0A6A2W9S2_HIBSY</name>